<dbReference type="SUPFAM" id="SSF56112">
    <property type="entry name" value="Protein kinase-like (PK-like)"/>
    <property type="match status" value="1"/>
</dbReference>
<feature type="domain" description="Protein kinase" evidence="9">
    <location>
        <begin position="66"/>
        <end position="345"/>
    </location>
</feature>
<keyword evidence="11" id="KW-1185">Reference proteome</keyword>
<dbReference type="InterPro" id="IPR027417">
    <property type="entry name" value="P-loop_NTPase"/>
</dbReference>
<dbReference type="EC" id="2.7.11.1" evidence="1"/>
<dbReference type="Gene3D" id="3.30.200.20">
    <property type="entry name" value="Phosphorylase Kinase, domain 1"/>
    <property type="match status" value="1"/>
</dbReference>
<dbReference type="SUPFAM" id="SSF52540">
    <property type="entry name" value="P-loop containing nucleoside triphosphate hydrolases"/>
    <property type="match status" value="1"/>
</dbReference>
<dbReference type="InterPro" id="IPR049052">
    <property type="entry name" value="nSTAND1"/>
</dbReference>
<dbReference type="SUPFAM" id="SSF49899">
    <property type="entry name" value="Concanavalin A-like lectins/glucanases"/>
    <property type="match status" value="1"/>
</dbReference>
<dbReference type="SUPFAM" id="SSF56436">
    <property type="entry name" value="C-type lectin-like"/>
    <property type="match status" value="1"/>
</dbReference>
<dbReference type="PROSITE" id="PS50011">
    <property type="entry name" value="PROTEIN_KINASE_DOM"/>
    <property type="match status" value="1"/>
</dbReference>
<dbReference type="CDD" id="cd14014">
    <property type="entry name" value="STKc_PknB_like"/>
    <property type="match status" value="1"/>
</dbReference>
<dbReference type="InterPro" id="IPR011009">
    <property type="entry name" value="Kinase-like_dom_sf"/>
</dbReference>
<evidence type="ECO:0000256" key="1">
    <source>
        <dbReference type="ARBA" id="ARBA00012513"/>
    </source>
</evidence>
<keyword evidence="4 7" id="KW-0547">Nucleotide-binding</keyword>
<name>A0A5C5ZXJ2_9BACT</name>
<dbReference type="Gene3D" id="2.60.120.200">
    <property type="match status" value="1"/>
</dbReference>
<evidence type="ECO:0000256" key="4">
    <source>
        <dbReference type="ARBA" id="ARBA00022741"/>
    </source>
</evidence>
<dbReference type="PANTHER" id="PTHR43289:SF6">
    <property type="entry name" value="SERINE_THREONINE-PROTEIN KINASE NEKL-3"/>
    <property type="match status" value="1"/>
</dbReference>
<evidence type="ECO:0000256" key="3">
    <source>
        <dbReference type="ARBA" id="ARBA00022679"/>
    </source>
</evidence>
<evidence type="ECO:0000256" key="6">
    <source>
        <dbReference type="ARBA" id="ARBA00022840"/>
    </source>
</evidence>
<evidence type="ECO:0000259" key="9">
    <source>
        <dbReference type="PROSITE" id="PS50011"/>
    </source>
</evidence>
<dbReference type="InterPro" id="IPR000719">
    <property type="entry name" value="Prot_kinase_dom"/>
</dbReference>
<dbReference type="InterPro" id="IPR016187">
    <property type="entry name" value="CTDL_fold"/>
</dbReference>
<dbReference type="PANTHER" id="PTHR43289">
    <property type="entry name" value="MITOGEN-ACTIVATED PROTEIN KINASE KINASE KINASE 20-RELATED"/>
    <property type="match status" value="1"/>
</dbReference>
<dbReference type="SMART" id="SM00220">
    <property type="entry name" value="S_TKc"/>
    <property type="match status" value="1"/>
</dbReference>
<dbReference type="EMBL" id="SJPN01000011">
    <property type="protein sequence ID" value="TWT92372.1"/>
    <property type="molecule type" value="Genomic_DNA"/>
</dbReference>
<feature type="region of interest" description="Disordered" evidence="8">
    <location>
        <begin position="221"/>
        <end position="243"/>
    </location>
</feature>
<dbReference type="SUPFAM" id="SSF48371">
    <property type="entry name" value="ARM repeat"/>
    <property type="match status" value="1"/>
</dbReference>
<dbReference type="RefSeq" id="WP_146523165.1">
    <property type="nucleotide sequence ID" value="NZ_CP151726.1"/>
</dbReference>
<feature type="region of interest" description="Disordered" evidence="8">
    <location>
        <begin position="1"/>
        <end position="26"/>
    </location>
</feature>
<evidence type="ECO:0000313" key="11">
    <source>
        <dbReference type="Proteomes" id="UP000320176"/>
    </source>
</evidence>
<dbReference type="Proteomes" id="UP000320176">
    <property type="component" value="Unassembled WGS sequence"/>
</dbReference>
<feature type="compositionally biased region" description="Basic and acidic residues" evidence="8">
    <location>
        <begin position="1"/>
        <end position="12"/>
    </location>
</feature>
<dbReference type="InterPro" id="IPR016024">
    <property type="entry name" value="ARM-type_fold"/>
</dbReference>
<evidence type="ECO:0000256" key="2">
    <source>
        <dbReference type="ARBA" id="ARBA00022527"/>
    </source>
</evidence>
<dbReference type="InterPro" id="IPR017441">
    <property type="entry name" value="Protein_kinase_ATP_BS"/>
</dbReference>
<dbReference type="OrthoDB" id="6111975at2"/>
<feature type="compositionally biased region" description="Polar residues" evidence="8">
    <location>
        <begin position="333"/>
        <end position="343"/>
    </location>
</feature>
<feature type="compositionally biased region" description="Polar residues" evidence="8">
    <location>
        <begin position="351"/>
        <end position="377"/>
    </location>
</feature>
<feature type="region of interest" description="Disordered" evidence="8">
    <location>
        <begin position="333"/>
        <end position="391"/>
    </location>
</feature>
<keyword evidence="6 7" id="KW-0067">ATP-binding</keyword>
<dbReference type="PROSITE" id="PS00107">
    <property type="entry name" value="PROTEIN_KINASE_ATP"/>
    <property type="match status" value="1"/>
</dbReference>
<evidence type="ECO:0000256" key="5">
    <source>
        <dbReference type="ARBA" id="ARBA00022777"/>
    </source>
</evidence>
<dbReference type="InterPro" id="IPR042095">
    <property type="entry name" value="SUMF_sf"/>
</dbReference>
<dbReference type="Pfam" id="PF03781">
    <property type="entry name" value="FGE-sulfatase"/>
    <property type="match status" value="1"/>
</dbReference>
<comment type="caution">
    <text evidence="10">The sequence shown here is derived from an EMBL/GenBank/DDBJ whole genome shotgun (WGS) entry which is preliminary data.</text>
</comment>
<evidence type="ECO:0000313" key="10">
    <source>
        <dbReference type="EMBL" id="TWT92372.1"/>
    </source>
</evidence>
<evidence type="ECO:0000256" key="8">
    <source>
        <dbReference type="SAM" id="MobiDB-lite"/>
    </source>
</evidence>
<reference evidence="10 11" key="1">
    <citation type="submission" date="2019-02" db="EMBL/GenBank/DDBJ databases">
        <title>Deep-cultivation of Planctomycetes and their phenomic and genomic characterization uncovers novel biology.</title>
        <authorList>
            <person name="Wiegand S."/>
            <person name="Jogler M."/>
            <person name="Boedeker C."/>
            <person name="Pinto D."/>
            <person name="Vollmers J."/>
            <person name="Rivas-Marin E."/>
            <person name="Kohn T."/>
            <person name="Peeters S.H."/>
            <person name="Heuer A."/>
            <person name="Rast P."/>
            <person name="Oberbeckmann S."/>
            <person name="Bunk B."/>
            <person name="Jeske O."/>
            <person name="Meyerdierks A."/>
            <person name="Storesund J.E."/>
            <person name="Kallscheuer N."/>
            <person name="Luecker S."/>
            <person name="Lage O.M."/>
            <person name="Pohl T."/>
            <person name="Merkel B.J."/>
            <person name="Hornburger P."/>
            <person name="Mueller R.-W."/>
            <person name="Bruemmer F."/>
            <person name="Labrenz M."/>
            <person name="Spormann A.M."/>
            <person name="Op Den Camp H."/>
            <person name="Overmann J."/>
            <person name="Amann R."/>
            <person name="Jetten M.S.M."/>
            <person name="Mascher T."/>
            <person name="Medema M.H."/>
            <person name="Devos D.P."/>
            <person name="Kaster A.-K."/>
            <person name="Ovreas L."/>
            <person name="Rohde M."/>
            <person name="Galperin M.Y."/>
            <person name="Jogler C."/>
        </authorList>
    </citation>
    <scope>NUCLEOTIDE SEQUENCE [LARGE SCALE GENOMIC DNA]</scope>
    <source>
        <strain evidence="10 11">Pla52n</strain>
    </source>
</reference>
<evidence type="ECO:0000256" key="7">
    <source>
        <dbReference type="PROSITE-ProRule" id="PRU10141"/>
    </source>
</evidence>
<sequence>MTADDRETRDGAPDPQMDDTADSSASFDVDFTLLRPDEMPDLTETGGDGKADVSSQTPLLERVDRYRIKKLLGRGGFGSVYLARDEQLGRLVAIKIAHRDLVANPSDASLYLEEARNVAKLDHPHIVPVHDVGSTAEVPFYFVSKYIDGCNLATLLRQSPVNFYTAAKITATIADALQHAHKNGLVHRDVKPGNILIDKAGTPYLVDFGLALSEESLESEPRYVGTPSYTSPEQARGEGHRVDGRSDVFSLGVVLYEMLTGRRPFRGAKRANVLEQVASYEPRPPRQYNEDVPKPLERICQKAMAKLASERYASAVDMAEDLQHFLAAYEPNRTSASSVQSHPASEPPRTTVGTEQVSTSDRNSQTTDVGNTQSATVETAVDRSTESSSSRGLAIVPKGIRSFDSHDADFFLELLPGARDRDGLPDSIRFWKTRLEETHSERTFPVGLIYGPSGCGKSSLVQAGLLPRLSSHVKAIFIESSANETESRLLTALHHQCPTLPRERSLVDLFKMIRNGFGPPLGHKIVVVLDQFEQWLHAHSTNDGGTLVQALRQCDGGRIQVLVLVRDDFWMAATGFMRELEARISEGHNAASVDLFPVRHAIKVLDAYGRAFGALPKPPAKLSSAQETFLRMAIDQLASDGKVICVRLALFAEIMKSRPWTIESLRQVGGAQGVGLKFLEETFDGDSAPLAHRYHAKAARRTLHELLPSAGESIRGHSRTIAELNQASGYKPDSKDFSELMTILDTEVRLITPCDHDDQQQEIDAKQQNPSGHGRYQLTHDYLVHSLRSWLTQKQRETRRGRAELLLSERATLWDAKPENRHLPTLTEDLRIRWLTDRSRWNSQEIAVMKRAKRVHLLQVATVTACLLLLGFAAFELQRHQVEQRQISQANEMVRGLSKVEIVELPQSLQQLVPLRQWAEPTILREHDRATDGSKEKLRLTLALPLDHPQRESYLMGQIPNLSIGEFQVVRDFISPGTDSIERLWNTAQDENADAGQRFQAGCALAKFTPQDTRWSELAPRMVTHLTADDSTVPSFHLPTRIDQLNAVRDVLTPHLLALMGESNSSDLVRERAAITLARFLSDSPSQLVEALIRGRKRLELAPLVAVLEPHLSEVTDALNDLVKHRIQDTGPSSEYLPRHHAVAIAAVTLAHFGDIDQYIELLQQPSWHPSWNPATRSLVKHYASEISIDTEKVLDHITDPKTDVEITRELVETLGRQGLRGLSTPDRDRVVGQLTKLSQEHIDGGIHQSALWALSQLRVETMPTPTELTAFDDETRERTRYWMSQIETTEAIRKAAMADRASRRTTWEDELVKRFEGEAVLTGESPEFRLAIDSPDEISLIINSSAQAELQQTVAVSKKVTGILGYCLELDGDDGITLGDAMSVERDEAFSYGCWLYSRNSPQWGGAFSRMQASSGRRGFDLWLDGNRVAAHLVHQEPDNYIKVITTDSIEINGWYHFFVTYDGSSLASGVKIYIDGVAVEVQHLADRLTDSIETTAPVVLGSRFGEFPISGWIDDIRFYRKRLSDDNVREIYESTMAKVLEIPDGQRSAEQQAAVGRAFRDETMIALDSKLDQLRKNVTQSAWAGRRQWFVNSQRQAFTVLPAPFFTATTDPTYDLAVATHEVTIEQFNQFNSSYRHDGNVAHSIQCPAHHVNWFEAAAYCNWLSRHERIPEDQWCYEPNESGEYRSGMRLKPNFRQLQGYRLPTAQEWRYACRAHADARFFFGSPPDLVGEYSWYAGNALGLTQPVGALSPNPFGLFDTHGNVWEWVLDIDDRIPVEPVTDDMQGTLLGGAMNSGLSALTVTGYAHIEPNYHSQYYGFRIVRSIPREQ</sequence>
<dbReference type="GO" id="GO:0005524">
    <property type="term" value="F:ATP binding"/>
    <property type="evidence" value="ECO:0007669"/>
    <property type="project" value="UniProtKB-UniRule"/>
</dbReference>
<dbReference type="Gene3D" id="1.10.510.10">
    <property type="entry name" value="Transferase(Phosphotransferase) domain 1"/>
    <property type="match status" value="1"/>
</dbReference>
<keyword evidence="2" id="KW-0723">Serine/threonine-protein kinase</keyword>
<organism evidence="10 11">
    <name type="scientific">Stieleria varia</name>
    <dbReference type="NCBI Taxonomy" id="2528005"/>
    <lineage>
        <taxon>Bacteria</taxon>
        <taxon>Pseudomonadati</taxon>
        <taxon>Planctomycetota</taxon>
        <taxon>Planctomycetia</taxon>
        <taxon>Pirellulales</taxon>
        <taxon>Pirellulaceae</taxon>
        <taxon>Stieleria</taxon>
    </lineage>
</organism>
<dbReference type="InterPro" id="IPR013320">
    <property type="entry name" value="ConA-like_dom_sf"/>
</dbReference>
<dbReference type="Pfam" id="PF00069">
    <property type="entry name" value="Pkinase"/>
    <property type="match status" value="1"/>
</dbReference>
<keyword evidence="5 10" id="KW-0418">Kinase</keyword>
<dbReference type="GO" id="GO:0004674">
    <property type="term" value="F:protein serine/threonine kinase activity"/>
    <property type="evidence" value="ECO:0007669"/>
    <property type="project" value="UniProtKB-KW"/>
</dbReference>
<feature type="binding site" evidence="7">
    <location>
        <position position="95"/>
    </location>
    <ligand>
        <name>ATP</name>
        <dbReference type="ChEBI" id="CHEBI:30616"/>
    </ligand>
</feature>
<dbReference type="Pfam" id="PF13385">
    <property type="entry name" value="Laminin_G_3"/>
    <property type="match status" value="1"/>
</dbReference>
<accession>A0A5C5ZXJ2</accession>
<dbReference type="Gene3D" id="3.90.1580.10">
    <property type="entry name" value="paralog of FGE (formylglycine-generating enzyme)"/>
    <property type="match status" value="1"/>
</dbReference>
<dbReference type="FunFam" id="1.10.510.10:FF:000021">
    <property type="entry name" value="Serine/threonine protein kinase"/>
    <property type="match status" value="1"/>
</dbReference>
<dbReference type="Pfam" id="PF20703">
    <property type="entry name" value="nSTAND1"/>
    <property type="match status" value="1"/>
</dbReference>
<protein>
    <recommendedName>
        <fullName evidence="1">non-specific serine/threonine protein kinase</fullName>
        <ecNumber evidence="1">2.7.11.1</ecNumber>
    </recommendedName>
</protein>
<dbReference type="Gene3D" id="3.40.50.300">
    <property type="entry name" value="P-loop containing nucleotide triphosphate hydrolases"/>
    <property type="match status" value="1"/>
</dbReference>
<gene>
    <name evidence="10" type="primary">pknB_38</name>
    <name evidence="10" type="ORF">Pla52n_62460</name>
</gene>
<keyword evidence="3 10" id="KW-0808">Transferase</keyword>
<dbReference type="InterPro" id="IPR005532">
    <property type="entry name" value="SUMF_dom"/>
</dbReference>
<proteinExistence type="predicted"/>
<dbReference type="InterPro" id="IPR008271">
    <property type="entry name" value="Ser/Thr_kinase_AS"/>
</dbReference>
<dbReference type="PROSITE" id="PS00108">
    <property type="entry name" value="PROTEIN_KINASE_ST"/>
    <property type="match status" value="1"/>
</dbReference>